<dbReference type="Pfam" id="PF00172">
    <property type="entry name" value="Zn_clus"/>
    <property type="match status" value="1"/>
</dbReference>
<evidence type="ECO:0000256" key="4">
    <source>
        <dbReference type="ARBA" id="ARBA00023125"/>
    </source>
</evidence>
<organism evidence="8 9">
    <name type="scientific">Cadophora malorum</name>
    <dbReference type="NCBI Taxonomy" id="108018"/>
    <lineage>
        <taxon>Eukaryota</taxon>
        <taxon>Fungi</taxon>
        <taxon>Dikarya</taxon>
        <taxon>Ascomycota</taxon>
        <taxon>Pezizomycotina</taxon>
        <taxon>Leotiomycetes</taxon>
        <taxon>Helotiales</taxon>
        <taxon>Ploettnerulaceae</taxon>
        <taxon>Cadophora</taxon>
    </lineage>
</organism>
<keyword evidence="5" id="KW-0804">Transcription</keyword>
<evidence type="ECO:0000256" key="3">
    <source>
        <dbReference type="ARBA" id="ARBA00023015"/>
    </source>
</evidence>
<evidence type="ECO:0000313" key="8">
    <source>
        <dbReference type="EMBL" id="KAG4418214.1"/>
    </source>
</evidence>
<dbReference type="Gene3D" id="4.10.240.10">
    <property type="entry name" value="Zn(2)-C6 fungal-type DNA-binding domain"/>
    <property type="match status" value="1"/>
</dbReference>
<proteinExistence type="predicted"/>
<name>A0A8H7WAI8_9HELO</name>
<accession>A0A8H7WAI8</accession>
<evidence type="ECO:0000256" key="6">
    <source>
        <dbReference type="ARBA" id="ARBA00023242"/>
    </source>
</evidence>
<gene>
    <name evidence="8" type="ORF">IFR04_008656</name>
</gene>
<dbReference type="EMBL" id="JAFJYH010000134">
    <property type="protein sequence ID" value="KAG4418214.1"/>
    <property type="molecule type" value="Genomic_DNA"/>
</dbReference>
<sequence>MSEISKKRARKPKTKTGCITCKIRRIKCDEGKPFCVRCTSTGRKCDGYGSKGTASHVSKTCSQSDDLLSGRNIARAFLGSIPGDGQERRAFEFFRYRTAVEMSGFFRSEFWDGLLLQASHSEPAILHAVIALGSLHEIYREGEAVLLGDAKMSAKRQFALQQSNKAIGHLTKPSTSSGPRSEEAILMSCLLFVCLETFQGNHNGALAHLDSGLKILGSMGFNRPDVDADLISTRGRILDHHALIPLFSHLDMQASTYFPRRHLYCESPLEDQGLSTEPLIPKQFSSITEANNSLQSQVYAVVRYTQRVREYRETARLDPERSVTSQLPKKLLVAQIEHTKQLGRWLATMNAFLKEPTDPLTPQNLRCAILLKMQQITICIMLASTIFNDQTEYDDLIADFERVTVLAASLLKAPSCSEAAQRPYCSFDMTVIPSLYNAACRCRDPVVRRKAISLLSNSARREGIWDSDVSAAIAQRIMAIEEGGLGPISSAQSVPMQARIHILDKSFVSGERKCFVRFQKGKTGLIEEWVRW</sequence>
<dbReference type="PROSITE" id="PS00463">
    <property type="entry name" value="ZN2_CY6_FUNGAL_1"/>
    <property type="match status" value="1"/>
</dbReference>
<evidence type="ECO:0000256" key="1">
    <source>
        <dbReference type="ARBA" id="ARBA00022723"/>
    </source>
</evidence>
<comment type="caution">
    <text evidence="8">The sequence shown here is derived from an EMBL/GenBank/DDBJ whole genome shotgun (WGS) entry which is preliminary data.</text>
</comment>
<keyword evidence="9" id="KW-1185">Reference proteome</keyword>
<keyword evidence="6" id="KW-0539">Nucleus</keyword>
<dbReference type="InterPro" id="IPR052360">
    <property type="entry name" value="Transcr_Regulatory_Proteins"/>
</dbReference>
<keyword evidence="2" id="KW-0862">Zinc</keyword>
<evidence type="ECO:0000259" key="7">
    <source>
        <dbReference type="PROSITE" id="PS50048"/>
    </source>
</evidence>
<dbReference type="InterPro" id="IPR001138">
    <property type="entry name" value="Zn2Cys6_DnaBD"/>
</dbReference>
<dbReference type="InterPro" id="IPR021858">
    <property type="entry name" value="Fun_TF"/>
</dbReference>
<dbReference type="CDD" id="cd00067">
    <property type="entry name" value="GAL4"/>
    <property type="match status" value="1"/>
</dbReference>
<dbReference type="Pfam" id="PF11951">
    <property type="entry name" value="Fungal_trans_2"/>
    <property type="match status" value="1"/>
</dbReference>
<keyword evidence="3" id="KW-0805">Transcription regulation</keyword>
<evidence type="ECO:0000313" key="9">
    <source>
        <dbReference type="Proteomes" id="UP000664132"/>
    </source>
</evidence>
<dbReference type="PANTHER" id="PTHR36206:SF12">
    <property type="entry name" value="ASPERCRYPTIN BIOSYNTHESIS CLUSTER-SPECIFIC TRANSCRIPTION REGULATOR ATNN-RELATED"/>
    <property type="match status" value="1"/>
</dbReference>
<dbReference type="SMART" id="SM00066">
    <property type="entry name" value="GAL4"/>
    <property type="match status" value="1"/>
</dbReference>
<dbReference type="OrthoDB" id="3505952at2759"/>
<dbReference type="PROSITE" id="PS50048">
    <property type="entry name" value="ZN2_CY6_FUNGAL_2"/>
    <property type="match status" value="1"/>
</dbReference>
<reference evidence="8" key="1">
    <citation type="submission" date="2021-02" db="EMBL/GenBank/DDBJ databases">
        <title>Genome sequence Cadophora malorum strain M34.</title>
        <authorList>
            <person name="Stefanovic E."/>
            <person name="Vu D."/>
            <person name="Scully C."/>
            <person name="Dijksterhuis J."/>
            <person name="Roader J."/>
            <person name="Houbraken J."/>
        </authorList>
    </citation>
    <scope>NUCLEOTIDE SEQUENCE</scope>
    <source>
        <strain evidence="8">M34</strain>
    </source>
</reference>
<dbReference type="SUPFAM" id="SSF57701">
    <property type="entry name" value="Zn2/Cys6 DNA-binding domain"/>
    <property type="match status" value="1"/>
</dbReference>
<dbReference type="Proteomes" id="UP000664132">
    <property type="component" value="Unassembled WGS sequence"/>
</dbReference>
<feature type="domain" description="Zn(2)-C6 fungal-type" evidence="7">
    <location>
        <begin position="17"/>
        <end position="45"/>
    </location>
</feature>
<protein>
    <recommendedName>
        <fullName evidence="7">Zn(2)-C6 fungal-type domain-containing protein</fullName>
    </recommendedName>
</protein>
<dbReference type="GO" id="GO:0003677">
    <property type="term" value="F:DNA binding"/>
    <property type="evidence" value="ECO:0007669"/>
    <property type="project" value="UniProtKB-KW"/>
</dbReference>
<evidence type="ECO:0000256" key="5">
    <source>
        <dbReference type="ARBA" id="ARBA00023163"/>
    </source>
</evidence>
<keyword evidence="1" id="KW-0479">Metal-binding</keyword>
<dbReference type="PANTHER" id="PTHR36206">
    <property type="entry name" value="ASPERCRYPTIN BIOSYNTHESIS CLUSTER-SPECIFIC TRANSCRIPTION REGULATOR ATNN-RELATED"/>
    <property type="match status" value="1"/>
</dbReference>
<dbReference type="AlphaFoldDB" id="A0A8H7WAI8"/>
<dbReference type="InterPro" id="IPR036864">
    <property type="entry name" value="Zn2-C6_fun-type_DNA-bd_sf"/>
</dbReference>
<evidence type="ECO:0000256" key="2">
    <source>
        <dbReference type="ARBA" id="ARBA00022833"/>
    </source>
</evidence>
<dbReference type="GO" id="GO:0000981">
    <property type="term" value="F:DNA-binding transcription factor activity, RNA polymerase II-specific"/>
    <property type="evidence" value="ECO:0007669"/>
    <property type="project" value="InterPro"/>
</dbReference>
<keyword evidence="4" id="KW-0238">DNA-binding</keyword>
<dbReference type="GO" id="GO:0008270">
    <property type="term" value="F:zinc ion binding"/>
    <property type="evidence" value="ECO:0007669"/>
    <property type="project" value="InterPro"/>
</dbReference>